<dbReference type="Pfam" id="PF08268">
    <property type="entry name" value="FBA_3"/>
    <property type="match status" value="1"/>
</dbReference>
<keyword evidence="3" id="KW-1185">Reference proteome</keyword>
<dbReference type="PANTHER" id="PTHR31672:SF13">
    <property type="entry name" value="F-BOX PROTEIN CPR30-LIKE"/>
    <property type="match status" value="1"/>
</dbReference>
<protein>
    <recommendedName>
        <fullName evidence="1">F-box associated beta-propeller type 3 domain-containing protein</fullName>
    </recommendedName>
</protein>
<dbReference type="InterPro" id="IPR017451">
    <property type="entry name" value="F-box-assoc_interact_dom"/>
</dbReference>
<dbReference type="OrthoDB" id="5319261at2759"/>
<reference evidence="2 3" key="1">
    <citation type="submission" date="2020-06" db="EMBL/GenBank/DDBJ databases">
        <title>Transcriptomic and genomic resources for Thalictrum thalictroides and T. hernandezii: Facilitating candidate gene discovery in an emerging model plant lineage.</title>
        <authorList>
            <person name="Arias T."/>
            <person name="Riano-Pachon D.M."/>
            <person name="Di Stilio V.S."/>
        </authorList>
    </citation>
    <scope>NUCLEOTIDE SEQUENCE [LARGE SCALE GENOMIC DNA]</scope>
    <source>
        <strain evidence="3">cv. WT478/WT964</strain>
        <tissue evidence="2">Leaves</tissue>
    </source>
</reference>
<dbReference type="Proteomes" id="UP000554482">
    <property type="component" value="Unassembled WGS sequence"/>
</dbReference>
<sequence length="363" mass="41149">MNELHFVENDIVRPSMIDLPFIKPAFYRDLAVLGSCNGLLCLSTLDLPHGKNDCSLPMDIPIYVLNPMTGQHMALPPFIYLPEGVELQGFMSGFGFDNAKQEYKLVLVMFYKYDEGSEYIENEVQVYTLGRMFWNKMVGIVPDVLINAYPTFSYVLIDGCINWITVKDLDSPNARPVVVSFNLRLGEFSDFTTPCVGVTNIEGYEKENRKRLLKKKKPLECIRLGVLGELLSLTDSSTDFIRIWQRKNDSGNKSWIQLFVLQKDLSFDWHISPVVPIKLRENGELVVHNSNDIIVSYNRTSGECAYLQVDGICAVFTRRFEVVPFVGTLISIKSACRHAGVSNDTLFPDLSFAGMVNSLFIMY</sequence>
<evidence type="ECO:0000313" key="3">
    <source>
        <dbReference type="Proteomes" id="UP000554482"/>
    </source>
</evidence>
<evidence type="ECO:0000259" key="1">
    <source>
        <dbReference type="Pfam" id="PF08268"/>
    </source>
</evidence>
<comment type="caution">
    <text evidence="2">The sequence shown here is derived from an EMBL/GenBank/DDBJ whole genome shotgun (WGS) entry which is preliminary data.</text>
</comment>
<gene>
    <name evidence="2" type="ORF">FRX31_005648</name>
</gene>
<dbReference type="InterPro" id="IPR013187">
    <property type="entry name" value="F-box-assoc_dom_typ3"/>
</dbReference>
<dbReference type="EMBL" id="JABWDY010004991">
    <property type="protein sequence ID" value="KAF5204763.1"/>
    <property type="molecule type" value="Genomic_DNA"/>
</dbReference>
<accession>A0A7J6X5V5</accession>
<dbReference type="PANTHER" id="PTHR31672">
    <property type="entry name" value="BNACNNG10540D PROTEIN"/>
    <property type="match status" value="1"/>
</dbReference>
<dbReference type="InterPro" id="IPR050796">
    <property type="entry name" value="SCF_F-box_component"/>
</dbReference>
<dbReference type="NCBIfam" id="TIGR01640">
    <property type="entry name" value="F_box_assoc_1"/>
    <property type="match status" value="1"/>
</dbReference>
<feature type="domain" description="F-box associated beta-propeller type 3" evidence="1">
    <location>
        <begin position="32"/>
        <end position="288"/>
    </location>
</feature>
<name>A0A7J6X5V5_THATH</name>
<proteinExistence type="predicted"/>
<dbReference type="AlphaFoldDB" id="A0A7J6X5V5"/>
<evidence type="ECO:0000313" key="2">
    <source>
        <dbReference type="EMBL" id="KAF5204763.1"/>
    </source>
</evidence>
<organism evidence="2 3">
    <name type="scientific">Thalictrum thalictroides</name>
    <name type="common">Rue-anemone</name>
    <name type="synonym">Anemone thalictroides</name>
    <dbReference type="NCBI Taxonomy" id="46969"/>
    <lineage>
        <taxon>Eukaryota</taxon>
        <taxon>Viridiplantae</taxon>
        <taxon>Streptophyta</taxon>
        <taxon>Embryophyta</taxon>
        <taxon>Tracheophyta</taxon>
        <taxon>Spermatophyta</taxon>
        <taxon>Magnoliopsida</taxon>
        <taxon>Ranunculales</taxon>
        <taxon>Ranunculaceae</taxon>
        <taxon>Thalictroideae</taxon>
        <taxon>Thalictrum</taxon>
    </lineage>
</organism>